<dbReference type="InterPro" id="IPR042538">
    <property type="entry name" value="Nucleoporin_Nup155_C_3"/>
</dbReference>
<gene>
    <name evidence="7" type="ORF">HPULCUR_002909</name>
</gene>
<evidence type="ECO:0000259" key="5">
    <source>
        <dbReference type="Pfam" id="PF03177"/>
    </source>
</evidence>
<evidence type="ECO:0000259" key="6">
    <source>
        <dbReference type="Pfam" id="PF08801"/>
    </source>
</evidence>
<dbReference type="Gene3D" id="1.25.40.450">
    <property type="entry name" value="Nucleoporin, helical domain, N-terminal subdomain"/>
    <property type="match status" value="1"/>
</dbReference>
<dbReference type="Gene3D" id="1.20.58.1780">
    <property type="match status" value="1"/>
</dbReference>
<keyword evidence="3" id="KW-0813">Transport</keyword>
<dbReference type="Pfam" id="PF08801">
    <property type="entry name" value="Nucleoporin_N"/>
    <property type="match status" value="1"/>
</dbReference>
<dbReference type="Gene3D" id="1.25.40.440">
    <property type="entry name" value="Nucleoporin, helical domain, central subdomain"/>
    <property type="match status" value="1"/>
</dbReference>
<feature type="domain" description="Nucleoporin Nup133/Nup155-like N-terminal" evidence="6">
    <location>
        <begin position="53"/>
        <end position="416"/>
    </location>
</feature>
<dbReference type="InterPro" id="IPR007187">
    <property type="entry name" value="Nucleoporin_Nup133/Nup155_C"/>
</dbReference>
<comment type="subcellular location">
    <subcellularLocation>
        <location evidence="1">Nucleus</location>
    </subcellularLocation>
</comment>
<sequence length="972" mass="110171">MNNIITSSNYQTYKKSNEAIISFIKQNQEKIDLASYLKVTDNDRYSTDNPNVFIKHSTTQFPDSLKRDVEKCKMGFLSAINHVWISSGSLLCLWNYVEKTEIFRYECSEPIENVDILKFSNHVELVISTPKHIFLHGVDQTNKNKLTIISSTNVNSDGAIMSNFTTTDTRRVFMQGSDGHLYELIIISDTNGISTSCKIHCHTASPILKYTSYFFRSAPKASVKSMVVDNDEKFLFLLLSDSSIHSVSIQGSSYLPIQRYNSANLESIHLISKTESKEINLMAVSSKGERLYFSCKNKTIDLIYTRSSPPLPGSLLFNNLTNELCEISYYNHGVSAAVLVKSEKKYLLFTTANSIRDGNSNPTLVEDVYNELIDKKIWSIIENSPEESLQDSYFKESLKLSESPARQFATLSTSGITHYTKQRSIDYLSDVLNSNDPTAIVNFLHRYGSVETCAMSVLLACSSDSSPQAVQFIRDSVDKDEGLLLHFSRVVEDIWNVDIMQRFIPKDQFVEALGRLEKLLLLLQSNLNIKTEIIDLVVRTVGGISFVCFVHDREWDKISEITSCSFSDLVTTEEGAVLSREIILAAIKTSTAGDESNNYTYISSFLDSNCSHLLGESNITFYKGAECLQAAHYHSNNANALNESLGHFKDIIELIDSDSLQLLCEENCRLKNHDGAIELAYAKLQTENPPTSRTYSIIFATIADAVRHDDQEQSYSKSVVENALRLSNGEEYHHAIYDWLMEKDHKSILTTLDTTLLVRYLKSLPSPAMSLTCLQKYHDYREEYRSAMNCLMDLATKIPDITLNERLSCVQKASEYLTKIDDISAQEKTTLDLTYKEAKIQLSLYNTLLANDTTKPAAKQLESSLQSADILLNQFAYKYELHEQALRLLDILEQFDYSYVKKAWTCIIKECKSPEKMKDKILDLAEHLYPSITSFPVYTVHDILKKYYPGHADTFLVHAVPELKDLINERSA</sequence>
<evidence type="ECO:0000313" key="7">
    <source>
        <dbReference type="EMBL" id="GAA5797521.1"/>
    </source>
</evidence>
<protein>
    <recommendedName>
        <fullName evidence="9">Nucleoporin Nup133/Nup155-like N-terminal domain-containing protein</fullName>
    </recommendedName>
</protein>
<evidence type="ECO:0000256" key="4">
    <source>
        <dbReference type="ARBA" id="ARBA00023242"/>
    </source>
</evidence>
<keyword evidence="4" id="KW-0539">Nucleus</keyword>
<evidence type="ECO:0000256" key="3">
    <source>
        <dbReference type="ARBA" id="ARBA00022448"/>
    </source>
</evidence>
<dbReference type="InterPro" id="IPR036322">
    <property type="entry name" value="WD40_repeat_dom_sf"/>
</dbReference>
<name>A0ABP9XRY4_9FUNG</name>
<comment type="caution">
    <text evidence="7">The sequence shown here is derived from an EMBL/GenBank/DDBJ whole genome shotgun (WGS) entry which is preliminary data.</text>
</comment>
<dbReference type="SUPFAM" id="SSF50978">
    <property type="entry name" value="WD40 repeat-like"/>
    <property type="match status" value="1"/>
</dbReference>
<evidence type="ECO:0000256" key="2">
    <source>
        <dbReference type="ARBA" id="ARBA00007373"/>
    </source>
</evidence>
<evidence type="ECO:0000256" key="1">
    <source>
        <dbReference type="ARBA" id="ARBA00004123"/>
    </source>
</evidence>
<dbReference type="Proteomes" id="UP001476247">
    <property type="component" value="Unassembled WGS sequence"/>
</dbReference>
<dbReference type="Pfam" id="PF03177">
    <property type="entry name" value="Nucleoporin_C"/>
    <property type="match status" value="1"/>
</dbReference>
<dbReference type="PANTHER" id="PTHR10350:SF6">
    <property type="entry name" value="NUCLEAR PORE COMPLEX PROTEIN NUP155"/>
    <property type="match status" value="1"/>
</dbReference>
<organism evidence="7 8">
    <name type="scientific">Helicostylum pulchrum</name>
    <dbReference type="NCBI Taxonomy" id="562976"/>
    <lineage>
        <taxon>Eukaryota</taxon>
        <taxon>Fungi</taxon>
        <taxon>Fungi incertae sedis</taxon>
        <taxon>Mucoromycota</taxon>
        <taxon>Mucoromycotina</taxon>
        <taxon>Mucoromycetes</taxon>
        <taxon>Mucorales</taxon>
        <taxon>Mucorineae</taxon>
        <taxon>Mucoraceae</taxon>
        <taxon>Helicostylum</taxon>
    </lineage>
</organism>
<evidence type="ECO:0000313" key="8">
    <source>
        <dbReference type="Proteomes" id="UP001476247"/>
    </source>
</evidence>
<dbReference type="InterPro" id="IPR042537">
    <property type="entry name" value="Nucleoporin_Nup155_C_2"/>
</dbReference>
<reference evidence="7 8" key="1">
    <citation type="submission" date="2024-04" db="EMBL/GenBank/DDBJ databases">
        <title>genome sequences of Mucor flavus KT1a and Helicostylum pulchrum KT1b strains isolation_sourced from the surface of a dry-aged beef.</title>
        <authorList>
            <person name="Toyotome T."/>
            <person name="Hosono M."/>
            <person name="Torimaru M."/>
            <person name="Fukuda K."/>
            <person name="Mikami N."/>
        </authorList>
    </citation>
    <scope>NUCLEOTIDE SEQUENCE [LARGE SCALE GENOMIC DNA]</scope>
    <source>
        <strain evidence="7 8">KT1b</strain>
    </source>
</reference>
<accession>A0ABP9XRY4</accession>
<dbReference type="PANTHER" id="PTHR10350">
    <property type="entry name" value="NUCLEAR PORE COMPLEX PROTEIN NUP155"/>
    <property type="match status" value="1"/>
</dbReference>
<dbReference type="InterPro" id="IPR004870">
    <property type="entry name" value="Nucleoporin_Nup155"/>
</dbReference>
<dbReference type="EMBL" id="BAABUJ010000008">
    <property type="protein sequence ID" value="GAA5797521.1"/>
    <property type="molecule type" value="Genomic_DNA"/>
</dbReference>
<dbReference type="Gene3D" id="1.20.120.1880">
    <property type="entry name" value="Nucleoporin, helical C-terminal domain"/>
    <property type="match status" value="1"/>
</dbReference>
<keyword evidence="8" id="KW-1185">Reference proteome</keyword>
<proteinExistence type="inferred from homology"/>
<dbReference type="InterPro" id="IPR042533">
    <property type="entry name" value="Nucleoporin_Nup155_C_1"/>
</dbReference>
<evidence type="ECO:0008006" key="9">
    <source>
        <dbReference type="Google" id="ProtNLM"/>
    </source>
</evidence>
<feature type="domain" description="Nucleoporin Nup133/Nup155-like C-terminal" evidence="5">
    <location>
        <begin position="528"/>
        <end position="947"/>
    </location>
</feature>
<dbReference type="InterPro" id="IPR014908">
    <property type="entry name" value="Nucleoporin_Nup133/Nup155_N"/>
</dbReference>
<comment type="similarity">
    <text evidence="2">Belongs to the non-repetitive/WGA-negative nucleoporin family.</text>
</comment>